<reference evidence="1 2" key="1">
    <citation type="submission" date="2019-02" db="EMBL/GenBank/DDBJ databases">
        <title>Deep-cultivation of Planctomycetes and their phenomic and genomic characterization uncovers novel biology.</title>
        <authorList>
            <person name="Wiegand S."/>
            <person name="Jogler M."/>
            <person name="Boedeker C."/>
            <person name="Pinto D."/>
            <person name="Vollmers J."/>
            <person name="Rivas-Marin E."/>
            <person name="Kohn T."/>
            <person name="Peeters S.H."/>
            <person name="Heuer A."/>
            <person name="Rast P."/>
            <person name="Oberbeckmann S."/>
            <person name="Bunk B."/>
            <person name="Jeske O."/>
            <person name="Meyerdierks A."/>
            <person name="Storesund J.E."/>
            <person name="Kallscheuer N."/>
            <person name="Luecker S."/>
            <person name="Lage O.M."/>
            <person name="Pohl T."/>
            <person name="Merkel B.J."/>
            <person name="Hornburger P."/>
            <person name="Mueller R.-W."/>
            <person name="Bruemmer F."/>
            <person name="Labrenz M."/>
            <person name="Spormann A.M."/>
            <person name="Op Den Camp H."/>
            <person name="Overmann J."/>
            <person name="Amann R."/>
            <person name="Jetten M.S.M."/>
            <person name="Mascher T."/>
            <person name="Medema M.H."/>
            <person name="Devos D.P."/>
            <person name="Kaster A.-K."/>
            <person name="Ovreas L."/>
            <person name="Rohde M."/>
            <person name="Galperin M.Y."/>
            <person name="Jogler C."/>
        </authorList>
    </citation>
    <scope>NUCLEOTIDE SEQUENCE [LARGE SCALE GENOMIC DNA]</scope>
    <source>
        <strain evidence="1 2">Poly41</strain>
    </source>
</reference>
<organism evidence="1 2">
    <name type="scientific">Novipirellula artificiosorum</name>
    <dbReference type="NCBI Taxonomy" id="2528016"/>
    <lineage>
        <taxon>Bacteria</taxon>
        <taxon>Pseudomonadati</taxon>
        <taxon>Planctomycetota</taxon>
        <taxon>Planctomycetia</taxon>
        <taxon>Pirellulales</taxon>
        <taxon>Pirellulaceae</taxon>
        <taxon>Novipirellula</taxon>
    </lineage>
</organism>
<keyword evidence="2" id="KW-1185">Reference proteome</keyword>
<gene>
    <name evidence="1" type="ORF">Poly41_24630</name>
</gene>
<proteinExistence type="predicted"/>
<sequence length="66" mass="7711">MEQVLDSPSKLLRCRILAFRFFTTSQRGRDQARRGRAVVQQVEKTDRQQTKDSDRVLAISLYVANR</sequence>
<dbReference type="EMBL" id="SJPV01000003">
    <property type="protein sequence ID" value="TWU39608.1"/>
    <property type="molecule type" value="Genomic_DNA"/>
</dbReference>
<name>A0A5C6DS56_9BACT</name>
<dbReference type="AlphaFoldDB" id="A0A5C6DS56"/>
<evidence type="ECO:0000313" key="1">
    <source>
        <dbReference type="EMBL" id="TWU39608.1"/>
    </source>
</evidence>
<dbReference type="Proteomes" id="UP000319143">
    <property type="component" value="Unassembled WGS sequence"/>
</dbReference>
<protein>
    <submittedName>
        <fullName evidence="1">Uncharacterized protein</fullName>
    </submittedName>
</protein>
<evidence type="ECO:0000313" key="2">
    <source>
        <dbReference type="Proteomes" id="UP000319143"/>
    </source>
</evidence>
<comment type="caution">
    <text evidence="1">The sequence shown here is derived from an EMBL/GenBank/DDBJ whole genome shotgun (WGS) entry which is preliminary data.</text>
</comment>
<accession>A0A5C6DS56</accession>